<feature type="region of interest" description="Disordered" evidence="1">
    <location>
        <begin position="418"/>
        <end position="500"/>
    </location>
</feature>
<protein>
    <recommendedName>
        <fullName evidence="4">hAT-like transposase RNase-H fold domain-containing protein</fullName>
    </recommendedName>
</protein>
<dbReference type="SUPFAM" id="SSF53098">
    <property type="entry name" value="Ribonuclease H-like"/>
    <property type="match status" value="1"/>
</dbReference>
<dbReference type="InterPro" id="IPR052717">
    <property type="entry name" value="Vacuolar_transposase_reg"/>
</dbReference>
<feature type="compositionally biased region" description="Acidic residues" evidence="1">
    <location>
        <begin position="462"/>
        <end position="477"/>
    </location>
</feature>
<organism evidence="2 3">
    <name type="scientific">Puccinia graminis f. sp. tritici</name>
    <dbReference type="NCBI Taxonomy" id="56615"/>
    <lineage>
        <taxon>Eukaryota</taxon>
        <taxon>Fungi</taxon>
        <taxon>Dikarya</taxon>
        <taxon>Basidiomycota</taxon>
        <taxon>Pucciniomycotina</taxon>
        <taxon>Pucciniomycetes</taxon>
        <taxon>Pucciniales</taxon>
        <taxon>Pucciniaceae</taxon>
        <taxon>Puccinia</taxon>
    </lineage>
</organism>
<evidence type="ECO:0000256" key="1">
    <source>
        <dbReference type="SAM" id="MobiDB-lite"/>
    </source>
</evidence>
<gene>
    <name evidence="2" type="ORF">PGTUg99_019205</name>
</gene>
<sequence>MQLDKAHFVAEAREITYESIFTKDGLAVPVGQYPGPVGGYRLHSSSTRQQAPGAVLGVCFWPKPDPVPGYPPGYRLKPPVLSHPMTRYPSSPRAYGRISVVPGTNCIQPAHHHPPQVDLHQPTMPPRTRLKTHSTHNQDRPLDTPSPPDQPHDDNNKEVGRTSSEEPSSPHQSNHPLTDAEELELSDQKDKSGRFMIAYHFKMCSTKINQPMSDSSCGNLNKHAALCLRKQQEASKTRTLASVGITGTGDIDPKEVPQLCAVWCAEAARPFSALVDASHKALLHPTVLKHLPTRKAVLKDIHMLYSAIQDNYRTVLKQHQGALYLGVDAWQSPNGFDILGMVIYRLADNNPSNFKLEAMPLDFISLTQCHTGEYLAEIVGQVVEKFGIADKGNTHWIRCFAHILNLIVQSILRPFGTHKKKPTPQGQGTDDGGIDSGEDCSEDDHTEGQIRLLARGDKTSPEEYDYSSDGESEVEPAQEDHDTLSDADIDNASVEGNKDQYTSTSCKETLAKFREIAKKLRYSPNSKAEFVKTCRDKECATPHMVERDVRTRWNSTAAQLRSVIRCEAAM</sequence>
<dbReference type="InterPro" id="IPR012337">
    <property type="entry name" value="RNaseH-like_sf"/>
</dbReference>
<dbReference type="PANTHER" id="PTHR46169:SF15">
    <property type="entry name" value="INNER CENTROMERE PROTEIN A-LIKE ISOFORM X1-RELATED"/>
    <property type="match status" value="1"/>
</dbReference>
<feature type="compositionally biased region" description="Polar residues" evidence="1">
    <location>
        <begin position="165"/>
        <end position="176"/>
    </location>
</feature>
<reference evidence="2 3" key="1">
    <citation type="submission" date="2019-05" db="EMBL/GenBank/DDBJ databases">
        <title>Emergence of the Ug99 lineage of the wheat stem rust pathogen through somatic hybridization.</title>
        <authorList>
            <person name="Li F."/>
            <person name="Upadhyaya N.M."/>
            <person name="Sperschneider J."/>
            <person name="Matny O."/>
            <person name="Nguyen-Phuc H."/>
            <person name="Mago R."/>
            <person name="Raley C."/>
            <person name="Miller M.E."/>
            <person name="Silverstein K.A.T."/>
            <person name="Henningsen E."/>
            <person name="Hirsch C.D."/>
            <person name="Visser B."/>
            <person name="Pretorius Z.A."/>
            <person name="Steffenson B.J."/>
            <person name="Schwessinger B."/>
            <person name="Dodds P.N."/>
            <person name="Figueroa M."/>
        </authorList>
    </citation>
    <scope>NUCLEOTIDE SEQUENCE [LARGE SCALE GENOMIC DNA]</scope>
    <source>
        <strain evidence="2 3">Ug99</strain>
    </source>
</reference>
<dbReference type="GO" id="GO:0005634">
    <property type="term" value="C:nucleus"/>
    <property type="evidence" value="ECO:0007669"/>
    <property type="project" value="TreeGrafter"/>
</dbReference>
<name>A0A5B0NWD8_PUCGR</name>
<proteinExistence type="predicted"/>
<feature type="compositionally biased region" description="Basic and acidic residues" evidence="1">
    <location>
        <begin position="150"/>
        <end position="164"/>
    </location>
</feature>
<evidence type="ECO:0008006" key="4">
    <source>
        <dbReference type="Google" id="ProtNLM"/>
    </source>
</evidence>
<dbReference type="Proteomes" id="UP000325313">
    <property type="component" value="Unassembled WGS sequence"/>
</dbReference>
<dbReference type="PANTHER" id="PTHR46169">
    <property type="entry name" value="DNA REPLICATION-RELATED ELEMENT FACTOR, ISOFORM A"/>
    <property type="match status" value="1"/>
</dbReference>
<evidence type="ECO:0000313" key="3">
    <source>
        <dbReference type="Proteomes" id="UP000325313"/>
    </source>
</evidence>
<feature type="compositionally biased region" description="Acidic residues" evidence="1">
    <location>
        <begin position="432"/>
        <end position="445"/>
    </location>
</feature>
<dbReference type="EMBL" id="VDEP01000374">
    <property type="protein sequence ID" value="KAA1093465.1"/>
    <property type="molecule type" value="Genomic_DNA"/>
</dbReference>
<feature type="region of interest" description="Disordered" evidence="1">
    <location>
        <begin position="105"/>
        <end position="187"/>
    </location>
</feature>
<dbReference type="GO" id="GO:0006357">
    <property type="term" value="P:regulation of transcription by RNA polymerase II"/>
    <property type="evidence" value="ECO:0007669"/>
    <property type="project" value="TreeGrafter"/>
</dbReference>
<comment type="caution">
    <text evidence="2">The sequence shown here is derived from an EMBL/GenBank/DDBJ whole genome shotgun (WGS) entry which is preliminary data.</text>
</comment>
<evidence type="ECO:0000313" key="2">
    <source>
        <dbReference type="EMBL" id="KAA1093465.1"/>
    </source>
</evidence>
<dbReference type="AlphaFoldDB" id="A0A5B0NWD8"/>
<accession>A0A5B0NWD8</accession>